<dbReference type="EMBL" id="KI912114">
    <property type="protein sequence ID" value="ETS79184.1"/>
    <property type="molecule type" value="Genomic_DNA"/>
</dbReference>
<name>W3WZG8_PESFW</name>
<accession>W3WZG8</accession>
<dbReference type="RefSeq" id="XP_007835809.1">
    <property type="nucleotide sequence ID" value="XM_007837618.1"/>
</dbReference>
<feature type="region of interest" description="Disordered" evidence="1">
    <location>
        <begin position="128"/>
        <end position="192"/>
    </location>
</feature>
<dbReference type="OrthoDB" id="4778667at2759"/>
<gene>
    <name evidence="2" type="ORF">PFICI_09037</name>
</gene>
<dbReference type="KEGG" id="pfy:PFICI_09037"/>
<dbReference type="HOGENOM" id="CLU_1415630_0_0_1"/>
<evidence type="ECO:0000256" key="1">
    <source>
        <dbReference type="SAM" id="MobiDB-lite"/>
    </source>
</evidence>
<proteinExistence type="predicted"/>
<dbReference type="GeneID" id="19274050"/>
<evidence type="ECO:0000313" key="3">
    <source>
        <dbReference type="Proteomes" id="UP000030651"/>
    </source>
</evidence>
<keyword evidence="3" id="KW-1185">Reference proteome</keyword>
<protein>
    <submittedName>
        <fullName evidence="2">Uncharacterized protein</fullName>
    </submittedName>
</protein>
<dbReference type="AlphaFoldDB" id="W3WZG8"/>
<sequence length="192" mass="21899">MTDNNTNSEGGRQTFTRQQLDGMTAAEYVEAVGGLNSTVFTFLQLESQGLRSRYPTLFAAPVKRELKEATGRALDGVGIKKLEMNLISMLLYVAGVSPEKSCRHRVKETTIDHCQTFWDGCIVAPEGPMKMETRRRPSTPLRRMSDMQHTNDLDKAQDRREQHLSHREERDSDLEEDNNCPDSISAWRDKEH</sequence>
<evidence type="ECO:0000313" key="2">
    <source>
        <dbReference type="EMBL" id="ETS79184.1"/>
    </source>
</evidence>
<organism evidence="2 3">
    <name type="scientific">Pestalotiopsis fici (strain W106-1 / CGMCC3.15140)</name>
    <dbReference type="NCBI Taxonomy" id="1229662"/>
    <lineage>
        <taxon>Eukaryota</taxon>
        <taxon>Fungi</taxon>
        <taxon>Dikarya</taxon>
        <taxon>Ascomycota</taxon>
        <taxon>Pezizomycotina</taxon>
        <taxon>Sordariomycetes</taxon>
        <taxon>Xylariomycetidae</taxon>
        <taxon>Amphisphaeriales</taxon>
        <taxon>Sporocadaceae</taxon>
        <taxon>Pestalotiopsis</taxon>
    </lineage>
</organism>
<dbReference type="InParanoid" id="W3WZG8"/>
<feature type="compositionally biased region" description="Basic and acidic residues" evidence="1">
    <location>
        <begin position="143"/>
        <end position="170"/>
    </location>
</feature>
<dbReference type="Proteomes" id="UP000030651">
    <property type="component" value="Unassembled WGS sequence"/>
</dbReference>
<reference evidence="3" key="1">
    <citation type="journal article" date="2015" name="BMC Genomics">
        <title>Genomic and transcriptomic analysis of the endophytic fungus Pestalotiopsis fici reveals its lifestyle and high potential for synthesis of natural products.</title>
        <authorList>
            <person name="Wang X."/>
            <person name="Zhang X."/>
            <person name="Liu L."/>
            <person name="Xiang M."/>
            <person name="Wang W."/>
            <person name="Sun X."/>
            <person name="Che Y."/>
            <person name="Guo L."/>
            <person name="Liu G."/>
            <person name="Guo L."/>
            <person name="Wang C."/>
            <person name="Yin W.B."/>
            <person name="Stadler M."/>
            <person name="Zhang X."/>
            <person name="Liu X."/>
        </authorList>
    </citation>
    <scope>NUCLEOTIDE SEQUENCE [LARGE SCALE GENOMIC DNA]</scope>
    <source>
        <strain evidence="3">W106-1 / CGMCC3.15140</strain>
    </source>
</reference>